<proteinExistence type="predicted"/>
<evidence type="ECO:0008006" key="3">
    <source>
        <dbReference type="Google" id="ProtNLM"/>
    </source>
</evidence>
<accession>A9B2T6</accession>
<sequence length="139" mass="16101">MNYKVGWLFDQQILALTHFTPAITPEEFQAIVTQTQAYLQSVRQPFHVLIDNRQIGDSNVVDLDMVMQAFPALNHAQLRWIVMILPEPIKHTAAQRVIQRQAEIQLIYVETLEQALAHLQQVDPTLDLNQQDQAFFRQP</sequence>
<protein>
    <recommendedName>
        <fullName evidence="3">STAS/SEC14 domain-containing protein</fullName>
    </recommendedName>
</protein>
<gene>
    <name evidence="1" type="ordered locus">Haur_2899</name>
</gene>
<dbReference type="HOGENOM" id="CLU_1842363_0_0_0"/>
<dbReference type="BioCyc" id="HAUR316274:GHYA-2930-MONOMER"/>
<dbReference type="KEGG" id="hau:Haur_2899"/>
<dbReference type="AlphaFoldDB" id="A9B2T6"/>
<reference evidence="1 2" key="1">
    <citation type="journal article" date="2011" name="Stand. Genomic Sci.">
        <title>Complete genome sequence of the filamentous gliding predatory bacterium Herpetosiphon aurantiacus type strain (114-95(T)).</title>
        <authorList>
            <person name="Kiss H."/>
            <person name="Nett M."/>
            <person name="Domin N."/>
            <person name="Martin K."/>
            <person name="Maresca J.A."/>
            <person name="Copeland A."/>
            <person name="Lapidus A."/>
            <person name="Lucas S."/>
            <person name="Berry K.W."/>
            <person name="Glavina Del Rio T."/>
            <person name="Dalin E."/>
            <person name="Tice H."/>
            <person name="Pitluck S."/>
            <person name="Richardson P."/>
            <person name="Bruce D."/>
            <person name="Goodwin L."/>
            <person name="Han C."/>
            <person name="Detter J.C."/>
            <person name="Schmutz J."/>
            <person name="Brettin T."/>
            <person name="Land M."/>
            <person name="Hauser L."/>
            <person name="Kyrpides N.C."/>
            <person name="Ivanova N."/>
            <person name="Goker M."/>
            <person name="Woyke T."/>
            <person name="Klenk H.P."/>
            <person name="Bryant D.A."/>
        </authorList>
    </citation>
    <scope>NUCLEOTIDE SEQUENCE [LARGE SCALE GENOMIC DNA]</scope>
    <source>
        <strain evidence="2">ATCC 23779 / DSM 785 / 114-95</strain>
    </source>
</reference>
<keyword evidence="2" id="KW-1185">Reference proteome</keyword>
<evidence type="ECO:0000313" key="1">
    <source>
        <dbReference type="EMBL" id="ABX05537.1"/>
    </source>
</evidence>
<evidence type="ECO:0000313" key="2">
    <source>
        <dbReference type="Proteomes" id="UP000000787"/>
    </source>
</evidence>
<name>A9B2T6_HERA2</name>
<dbReference type="InParanoid" id="A9B2T6"/>
<dbReference type="Proteomes" id="UP000000787">
    <property type="component" value="Chromosome"/>
</dbReference>
<dbReference type="EMBL" id="CP000875">
    <property type="protein sequence ID" value="ABX05537.1"/>
    <property type="molecule type" value="Genomic_DNA"/>
</dbReference>
<organism evidence="1 2">
    <name type="scientific">Herpetosiphon aurantiacus (strain ATCC 23779 / DSM 785 / 114-95)</name>
    <dbReference type="NCBI Taxonomy" id="316274"/>
    <lineage>
        <taxon>Bacteria</taxon>
        <taxon>Bacillati</taxon>
        <taxon>Chloroflexota</taxon>
        <taxon>Chloroflexia</taxon>
        <taxon>Herpetosiphonales</taxon>
        <taxon>Herpetosiphonaceae</taxon>
        <taxon>Herpetosiphon</taxon>
    </lineage>
</organism>
<dbReference type="STRING" id="316274.Haur_2899"/>